<protein>
    <submittedName>
        <fullName evidence="2">Uncharacterized protein</fullName>
    </submittedName>
</protein>
<feature type="signal peptide" evidence="1">
    <location>
        <begin position="1"/>
        <end position="21"/>
    </location>
</feature>
<dbReference type="AlphaFoldDB" id="A0A1A6G230"/>
<accession>A0A1A6G230</accession>
<evidence type="ECO:0000313" key="3">
    <source>
        <dbReference type="Proteomes" id="UP000092124"/>
    </source>
</evidence>
<feature type="non-terminal residue" evidence="2">
    <location>
        <position position="1"/>
    </location>
</feature>
<feature type="non-terminal residue" evidence="2">
    <location>
        <position position="100"/>
    </location>
</feature>
<dbReference type="Proteomes" id="UP000092124">
    <property type="component" value="Unassembled WGS sequence"/>
</dbReference>
<evidence type="ECO:0000256" key="1">
    <source>
        <dbReference type="SAM" id="SignalP"/>
    </source>
</evidence>
<gene>
    <name evidence="2" type="ORF">A6R68_09427</name>
</gene>
<reference evidence="2 3" key="1">
    <citation type="submission" date="2016-06" db="EMBL/GenBank/DDBJ databases">
        <title>The Draft Genome Sequence and Annotation of the Desert Woodrat Neotoma lepida.</title>
        <authorList>
            <person name="Campbell M."/>
            <person name="Oakeson K.F."/>
            <person name="Yandell M."/>
            <person name="Halpert J.R."/>
            <person name="Dearing D."/>
        </authorList>
    </citation>
    <scope>NUCLEOTIDE SEQUENCE [LARGE SCALE GENOMIC DNA]</scope>
    <source>
        <strain evidence="2">417</strain>
        <tissue evidence="2">Liver</tissue>
    </source>
</reference>
<sequence length="100" mass="10970">SAVIWGTLCGLFSILLLLLSGDPPKSEVPRAAAEGPGHSGIGLRDCFKIKGHALVSGVKPQDWISLTDLILLSQYHFKRKNESKISVNTSEPDMRREIEQ</sequence>
<proteinExistence type="predicted"/>
<dbReference type="EMBL" id="LZPO01108085">
    <property type="protein sequence ID" value="OBS59447.1"/>
    <property type="molecule type" value="Genomic_DNA"/>
</dbReference>
<comment type="caution">
    <text evidence="2">The sequence shown here is derived from an EMBL/GenBank/DDBJ whole genome shotgun (WGS) entry which is preliminary data.</text>
</comment>
<feature type="chain" id="PRO_5008345229" evidence="1">
    <location>
        <begin position="22"/>
        <end position="100"/>
    </location>
</feature>
<name>A0A1A6G230_NEOLE</name>
<keyword evidence="3" id="KW-1185">Reference proteome</keyword>
<keyword evidence="1" id="KW-0732">Signal</keyword>
<organism evidence="2 3">
    <name type="scientific">Neotoma lepida</name>
    <name type="common">Desert woodrat</name>
    <dbReference type="NCBI Taxonomy" id="56216"/>
    <lineage>
        <taxon>Eukaryota</taxon>
        <taxon>Metazoa</taxon>
        <taxon>Chordata</taxon>
        <taxon>Craniata</taxon>
        <taxon>Vertebrata</taxon>
        <taxon>Euteleostomi</taxon>
        <taxon>Mammalia</taxon>
        <taxon>Eutheria</taxon>
        <taxon>Euarchontoglires</taxon>
        <taxon>Glires</taxon>
        <taxon>Rodentia</taxon>
        <taxon>Myomorpha</taxon>
        <taxon>Muroidea</taxon>
        <taxon>Cricetidae</taxon>
        <taxon>Neotominae</taxon>
        <taxon>Neotoma</taxon>
    </lineage>
</organism>
<evidence type="ECO:0000313" key="2">
    <source>
        <dbReference type="EMBL" id="OBS59447.1"/>
    </source>
</evidence>
<dbReference type="STRING" id="56216.A0A1A6G230"/>